<dbReference type="InterPro" id="IPR006685">
    <property type="entry name" value="MscS_channel_2nd"/>
</dbReference>
<evidence type="ECO:0000256" key="3">
    <source>
        <dbReference type="ARBA" id="ARBA00022989"/>
    </source>
</evidence>
<keyword evidence="2 5" id="KW-0812">Transmembrane</keyword>
<gene>
    <name evidence="7" type="ORF">BJP34_20805</name>
</gene>
<dbReference type="PROSITE" id="PS50042">
    <property type="entry name" value="CNMP_BINDING_3"/>
    <property type="match status" value="2"/>
</dbReference>
<evidence type="ECO:0000313" key="7">
    <source>
        <dbReference type="EMBL" id="AOX01557.1"/>
    </source>
</evidence>
<feature type="domain" description="Cyclic nucleotide-binding" evidence="6">
    <location>
        <begin position="416"/>
        <end position="504"/>
    </location>
</feature>
<evidence type="ECO:0000256" key="2">
    <source>
        <dbReference type="ARBA" id="ARBA00022692"/>
    </source>
</evidence>
<dbReference type="AlphaFoldDB" id="A0A1D8TV86"/>
<dbReference type="GO" id="GO:0016020">
    <property type="term" value="C:membrane"/>
    <property type="evidence" value="ECO:0007669"/>
    <property type="project" value="UniProtKB-SubCell"/>
</dbReference>
<dbReference type="InterPro" id="IPR000595">
    <property type="entry name" value="cNMP-bd_dom"/>
</dbReference>
<evidence type="ECO:0000259" key="6">
    <source>
        <dbReference type="PROSITE" id="PS50042"/>
    </source>
</evidence>
<dbReference type="Gene3D" id="2.30.30.60">
    <property type="match status" value="1"/>
</dbReference>
<dbReference type="Pfam" id="PF00027">
    <property type="entry name" value="cNMP_binding"/>
    <property type="match status" value="1"/>
</dbReference>
<feature type="transmembrane region" description="Helical" evidence="5">
    <location>
        <begin position="73"/>
        <end position="92"/>
    </location>
</feature>
<evidence type="ECO:0000313" key="8">
    <source>
        <dbReference type="Proteomes" id="UP000177870"/>
    </source>
</evidence>
<dbReference type="Pfam" id="PF00924">
    <property type="entry name" value="MS_channel_2nd"/>
    <property type="match status" value="1"/>
</dbReference>
<feature type="domain" description="Cyclic nucleotide-binding" evidence="6">
    <location>
        <begin position="304"/>
        <end position="361"/>
    </location>
</feature>
<dbReference type="InterPro" id="IPR014710">
    <property type="entry name" value="RmlC-like_jellyroll"/>
</dbReference>
<keyword evidence="3 5" id="KW-1133">Transmembrane helix</keyword>
<dbReference type="SUPFAM" id="SSF50182">
    <property type="entry name" value="Sm-like ribonucleoproteins"/>
    <property type="match status" value="1"/>
</dbReference>
<evidence type="ECO:0000256" key="5">
    <source>
        <dbReference type="SAM" id="Phobius"/>
    </source>
</evidence>
<sequence length="536" mass="59564">MTAKHLTILGLTGLLLLAYTFVSSNPDLVSDSIVKYLQITVLVCGSIVIVNFISFVVVDVWFARSQGKQPSALLKLVISLLLYAVCSVLILGLLGENIAAFFTTSALITAMIGFALQSTLGNFFSGVALRIDQPFQIGDRVIIRDVEGVIESITWRSIGIRQCTGEMTYIPNGLLSDDLLTVIPTKTSTVQPVMRSVEFLVPAASPPQQVIDTAYGAVLNQPHPNINLDKPIQVRMWEYDLADPGLFITYKLLYFPKNYNIAPLHTDRELLRRVWYGLRREGLSPRYIIPSNKQHLKLLSSIEFFRHFSLGAQKILIECAKPLLFDAGETLSSKNLPQNAMFIVVKGCLEVEQQVVMTLGKTTVKAFSHRPKAQPPTPLDQQVIERLAYQLAHYIGPTAFSVAHEAAQQTSSLYWLYQLLAAEIHDLEQRQEFLNYCPPFPVEQLQAGDFFGEMTLFLGKPLPKVTITAAMETEILVITQESLTEALRDDHTLLDPLSQQVAKHQSNYLAGTMQMSSLEVLPADAIAKHIGHLISA</sequence>
<comment type="subcellular location">
    <subcellularLocation>
        <location evidence="1">Membrane</location>
    </subcellularLocation>
</comment>
<name>A0A1D8TV86_9CYAN</name>
<proteinExistence type="predicted"/>
<dbReference type="PANTHER" id="PTHR30221:SF1">
    <property type="entry name" value="SMALL-CONDUCTANCE MECHANOSENSITIVE CHANNEL"/>
    <property type="match status" value="1"/>
</dbReference>
<dbReference type="EMBL" id="CP017599">
    <property type="protein sequence ID" value="AOX01557.1"/>
    <property type="molecule type" value="Genomic_DNA"/>
</dbReference>
<organism evidence="7 8">
    <name type="scientific">Moorena producens PAL-8-15-08-1</name>
    <dbReference type="NCBI Taxonomy" id="1458985"/>
    <lineage>
        <taxon>Bacteria</taxon>
        <taxon>Bacillati</taxon>
        <taxon>Cyanobacteriota</taxon>
        <taxon>Cyanophyceae</taxon>
        <taxon>Coleofasciculales</taxon>
        <taxon>Coleofasciculaceae</taxon>
        <taxon>Moorena</taxon>
    </lineage>
</organism>
<dbReference type="SUPFAM" id="SSF51206">
    <property type="entry name" value="cAMP-binding domain-like"/>
    <property type="match status" value="1"/>
</dbReference>
<dbReference type="Gene3D" id="1.10.287.1260">
    <property type="match status" value="1"/>
</dbReference>
<accession>A0A1D8TV86</accession>
<evidence type="ECO:0000256" key="4">
    <source>
        <dbReference type="ARBA" id="ARBA00023136"/>
    </source>
</evidence>
<dbReference type="PANTHER" id="PTHR30221">
    <property type="entry name" value="SMALL-CONDUCTANCE MECHANOSENSITIVE CHANNEL"/>
    <property type="match status" value="1"/>
</dbReference>
<dbReference type="InterPro" id="IPR018490">
    <property type="entry name" value="cNMP-bd_dom_sf"/>
</dbReference>
<dbReference type="GO" id="GO:0008381">
    <property type="term" value="F:mechanosensitive monoatomic ion channel activity"/>
    <property type="evidence" value="ECO:0007669"/>
    <property type="project" value="InterPro"/>
</dbReference>
<keyword evidence="4 5" id="KW-0472">Membrane</keyword>
<dbReference type="Pfam" id="PF26309">
    <property type="entry name" value="DUF8082"/>
    <property type="match status" value="1"/>
</dbReference>
<dbReference type="Gene3D" id="2.60.120.10">
    <property type="entry name" value="Jelly Rolls"/>
    <property type="match status" value="1"/>
</dbReference>
<dbReference type="STRING" id="1458985.BJP34_20805"/>
<reference evidence="8" key="1">
    <citation type="submission" date="2016-10" db="EMBL/GenBank/DDBJ databases">
        <title>Comparative genomics uncovers the prolific and rare metabolic potential of the cyanobacterial genus Moorea.</title>
        <authorList>
            <person name="Leao T."/>
            <person name="Castelao G."/>
            <person name="Korobeynikov A."/>
            <person name="Monroe E.A."/>
            <person name="Podell S."/>
            <person name="Glukhov E."/>
            <person name="Allen E."/>
            <person name="Gerwick W.H."/>
            <person name="Gerwick L."/>
        </authorList>
    </citation>
    <scope>NUCLEOTIDE SEQUENCE [LARGE SCALE GENOMIC DNA]</scope>
    <source>
        <strain evidence="8">PAL-8-15-08-1</strain>
    </source>
</reference>
<feature type="transmembrane region" description="Helical" evidence="5">
    <location>
        <begin position="36"/>
        <end position="61"/>
    </location>
</feature>
<evidence type="ECO:0000256" key="1">
    <source>
        <dbReference type="ARBA" id="ARBA00004370"/>
    </source>
</evidence>
<dbReference type="OrthoDB" id="9809206at2"/>
<dbReference type="Proteomes" id="UP000177870">
    <property type="component" value="Chromosome"/>
</dbReference>
<protein>
    <submittedName>
        <fullName evidence="7">Small-conductance mechanosensitive channel</fullName>
    </submittedName>
</protein>
<dbReference type="KEGG" id="mpro:BJP34_20805"/>
<dbReference type="InterPro" id="IPR010920">
    <property type="entry name" value="LSM_dom_sf"/>
</dbReference>
<dbReference type="InterPro" id="IPR058395">
    <property type="entry name" value="DUF8082"/>
</dbReference>
<dbReference type="InterPro" id="IPR045275">
    <property type="entry name" value="MscS_archaea/bacteria_type"/>
</dbReference>
<dbReference type="InterPro" id="IPR023408">
    <property type="entry name" value="MscS_beta-dom_sf"/>
</dbReference>
<dbReference type="RefSeq" id="WP_070393995.1">
    <property type="nucleotide sequence ID" value="NZ_CP017599.1"/>
</dbReference>